<dbReference type="AlphaFoldDB" id="A0A7S3NCV1"/>
<proteinExistence type="predicted"/>
<accession>A0A7S3NCV1</accession>
<evidence type="ECO:0000313" key="2">
    <source>
        <dbReference type="EMBL" id="CAE0351356.1"/>
    </source>
</evidence>
<dbReference type="EMBL" id="HBII01024819">
    <property type="protein sequence ID" value="CAE0351356.1"/>
    <property type="molecule type" value="Transcribed_RNA"/>
</dbReference>
<gene>
    <name evidence="2" type="ORF">EHAR0213_LOCUS10270</name>
</gene>
<organism evidence="2">
    <name type="scientific">Euplotes harpa</name>
    <dbReference type="NCBI Taxonomy" id="151035"/>
    <lineage>
        <taxon>Eukaryota</taxon>
        <taxon>Sar</taxon>
        <taxon>Alveolata</taxon>
        <taxon>Ciliophora</taxon>
        <taxon>Intramacronucleata</taxon>
        <taxon>Spirotrichea</taxon>
        <taxon>Hypotrichia</taxon>
        <taxon>Euplotida</taxon>
        <taxon>Euplotidae</taxon>
        <taxon>Euplotes</taxon>
    </lineage>
</organism>
<sequence length="273" mass="32406">MKESSARPARNKHRVCDRCDMKIENFNFINAYKNMLKAEDDVVTLQKLNTISIEKKIASAFNQELKAKQYTYEREDQRTKDKSEYENKINNSMEDLQFINKNKSLYIKTIQIEEEKIEELNRTLESLQSQKLMSAKHKAEVLTQIEDLEEQLILINPELEDFIKSLKTSESELLPSVDQNFEPKKKPWVADISMNSIETPRLVKIDNIPEEVEQEQSEEQKSPIIIDRDDDRRRIEKLYQLSKICEDMMIEERESEYYGSCISNKIFDNDYRR</sequence>
<reference evidence="2" key="1">
    <citation type="submission" date="2021-01" db="EMBL/GenBank/DDBJ databases">
        <authorList>
            <person name="Corre E."/>
            <person name="Pelletier E."/>
            <person name="Niang G."/>
            <person name="Scheremetjew M."/>
            <person name="Finn R."/>
            <person name="Kale V."/>
            <person name="Holt S."/>
            <person name="Cochrane G."/>
            <person name="Meng A."/>
            <person name="Brown T."/>
            <person name="Cohen L."/>
        </authorList>
    </citation>
    <scope>NUCLEOTIDE SEQUENCE</scope>
    <source>
        <strain evidence="2">FSP1.4</strain>
    </source>
</reference>
<evidence type="ECO:0000256" key="1">
    <source>
        <dbReference type="SAM" id="Coils"/>
    </source>
</evidence>
<keyword evidence="1" id="KW-0175">Coiled coil</keyword>
<name>A0A7S3NCV1_9SPIT</name>
<protein>
    <submittedName>
        <fullName evidence="2">Uncharacterized protein</fullName>
    </submittedName>
</protein>
<feature type="coiled-coil region" evidence="1">
    <location>
        <begin position="82"/>
        <end position="130"/>
    </location>
</feature>